<accession>A0A9X4H7R2</accession>
<comment type="caution">
    <text evidence="1">The sequence shown here is derived from an EMBL/GenBank/DDBJ whole genome shotgun (WGS) entry which is preliminary data.</text>
</comment>
<evidence type="ECO:0000313" key="2">
    <source>
        <dbReference type="Proteomes" id="UP001154312"/>
    </source>
</evidence>
<sequence length="262" mass="28239">MESRLAKELHLATKPVAILLTNEKPEGALQFQPGRWGCVMAMLKAASRGKTAVFNRETVGCGGGGVGLGFGNAFHASGAGDTGGIEYFLSTGRGEGYPEGEGYRKTPELAACFVGNLPIIDLPYTYRVFKPLDQVDPAVEEPCLVTFYVNADQLCGLVVMANYDRPDLNNVTIPHCSGCQGIFIIPYNEAQSENPRAVVGMMDPSARPFIDPGQVTFTVPYKRFLEMEANIPGSFLTRSTWNKLAERLAGIPSEVPAGTDVI</sequence>
<name>A0A9X4H7R2_9FIRM</name>
<dbReference type="EMBL" id="JAKOAV010000053">
    <property type="protein sequence ID" value="MDF9409944.1"/>
    <property type="molecule type" value="Genomic_DNA"/>
</dbReference>
<dbReference type="InterPro" id="IPR003748">
    <property type="entry name" value="DUF169"/>
</dbReference>
<dbReference type="Proteomes" id="UP001154312">
    <property type="component" value="Unassembled WGS sequence"/>
</dbReference>
<keyword evidence="2" id="KW-1185">Reference proteome</keyword>
<protein>
    <submittedName>
        <fullName evidence="1">DUF169 domain-containing protein</fullName>
    </submittedName>
</protein>
<dbReference type="AlphaFoldDB" id="A0A9X4H7R2"/>
<organism evidence="1 2">
    <name type="scientific">Pelotomaculum isophthalicicum JI</name>
    <dbReference type="NCBI Taxonomy" id="947010"/>
    <lineage>
        <taxon>Bacteria</taxon>
        <taxon>Bacillati</taxon>
        <taxon>Bacillota</taxon>
        <taxon>Clostridia</taxon>
        <taxon>Eubacteriales</taxon>
        <taxon>Desulfotomaculaceae</taxon>
        <taxon>Pelotomaculum</taxon>
    </lineage>
</organism>
<evidence type="ECO:0000313" key="1">
    <source>
        <dbReference type="EMBL" id="MDF9409944.1"/>
    </source>
</evidence>
<gene>
    <name evidence="1" type="ORF">L7E55_16600</name>
</gene>
<dbReference type="RefSeq" id="WP_277445472.1">
    <property type="nucleotide sequence ID" value="NZ_JAKOAV010000053.1"/>
</dbReference>
<proteinExistence type="predicted"/>
<dbReference type="Pfam" id="PF02596">
    <property type="entry name" value="DUF169"/>
    <property type="match status" value="1"/>
</dbReference>
<reference evidence="1" key="1">
    <citation type="submission" date="2022-02" db="EMBL/GenBank/DDBJ databases">
        <authorList>
            <person name="Leng L."/>
        </authorList>
    </citation>
    <scope>NUCLEOTIDE SEQUENCE</scope>
    <source>
        <strain evidence="1">JI</strain>
    </source>
</reference>